<dbReference type="SUPFAM" id="SSF103473">
    <property type="entry name" value="MFS general substrate transporter"/>
    <property type="match status" value="1"/>
</dbReference>
<feature type="transmembrane region" description="Helical" evidence="5">
    <location>
        <begin position="287"/>
        <end position="307"/>
    </location>
</feature>
<dbReference type="Gene3D" id="1.20.1250.20">
    <property type="entry name" value="MFS general substrate transporter like domains"/>
    <property type="match status" value="1"/>
</dbReference>
<feature type="transmembrane region" description="Helical" evidence="5">
    <location>
        <begin position="377"/>
        <end position="396"/>
    </location>
</feature>
<feature type="transmembrane region" description="Helical" evidence="5">
    <location>
        <begin position="85"/>
        <end position="104"/>
    </location>
</feature>
<evidence type="ECO:0000313" key="7">
    <source>
        <dbReference type="EMBL" id="GAA4326538.1"/>
    </source>
</evidence>
<reference evidence="8" key="1">
    <citation type="journal article" date="2019" name="Int. J. Syst. Evol. Microbiol.">
        <title>The Global Catalogue of Microorganisms (GCM) 10K type strain sequencing project: providing services to taxonomists for standard genome sequencing and annotation.</title>
        <authorList>
            <consortium name="The Broad Institute Genomics Platform"/>
            <consortium name="The Broad Institute Genome Sequencing Center for Infectious Disease"/>
            <person name="Wu L."/>
            <person name="Ma J."/>
        </authorList>
    </citation>
    <scope>NUCLEOTIDE SEQUENCE [LARGE SCALE GENOMIC DNA]</scope>
    <source>
        <strain evidence="8">JCM 17705</strain>
    </source>
</reference>
<organism evidence="7 8">
    <name type="scientific">Mucilaginibacter gynuensis</name>
    <dbReference type="NCBI Taxonomy" id="1302236"/>
    <lineage>
        <taxon>Bacteria</taxon>
        <taxon>Pseudomonadati</taxon>
        <taxon>Bacteroidota</taxon>
        <taxon>Sphingobacteriia</taxon>
        <taxon>Sphingobacteriales</taxon>
        <taxon>Sphingobacteriaceae</taxon>
        <taxon>Mucilaginibacter</taxon>
    </lineage>
</organism>
<dbReference type="PROSITE" id="PS50850">
    <property type="entry name" value="MFS"/>
    <property type="match status" value="1"/>
</dbReference>
<dbReference type="CDD" id="cd17316">
    <property type="entry name" value="MFS_SV2_like"/>
    <property type="match status" value="1"/>
</dbReference>
<feature type="transmembrane region" description="Helical" evidence="5">
    <location>
        <begin position="254"/>
        <end position="275"/>
    </location>
</feature>
<evidence type="ECO:0000256" key="4">
    <source>
        <dbReference type="ARBA" id="ARBA00023136"/>
    </source>
</evidence>
<dbReference type="InterPro" id="IPR036259">
    <property type="entry name" value="MFS_trans_sf"/>
</dbReference>
<proteinExistence type="predicted"/>
<evidence type="ECO:0000256" key="5">
    <source>
        <dbReference type="SAM" id="Phobius"/>
    </source>
</evidence>
<feature type="transmembrane region" description="Helical" evidence="5">
    <location>
        <begin position="12"/>
        <end position="38"/>
    </location>
</feature>
<keyword evidence="4 5" id="KW-0472">Membrane</keyword>
<dbReference type="PANTHER" id="PTHR23508">
    <property type="entry name" value="CARBOXYLIC ACID TRANSPORTER PROTEIN HOMOLOG"/>
    <property type="match status" value="1"/>
</dbReference>
<evidence type="ECO:0000259" key="6">
    <source>
        <dbReference type="PROSITE" id="PS50850"/>
    </source>
</evidence>
<dbReference type="RefSeq" id="WP_345211872.1">
    <property type="nucleotide sequence ID" value="NZ_BAABFT010000007.1"/>
</dbReference>
<dbReference type="EMBL" id="BAABFT010000007">
    <property type="protein sequence ID" value="GAA4326538.1"/>
    <property type="molecule type" value="Genomic_DNA"/>
</dbReference>
<dbReference type="InterPro" id="IPR011701">
    <property type="entry name" value="MFS"/>
</dbReference>
<name>A0ABP8GLN7_9SPHI</name>
<feature type="transmembrane region" description="Helical" evidence="5">
    <location>
        <begin position="110"/>
        <end position="133"/>
    </location>
</feature>
<feature type="domain" description="Major facilitator superfamily (MFS) profile" evidence="6">
    <location>
        <begin position="17"/>
        <end position="403"/>
    </location>
</feature>
<feature type="transmembrane region" description="Helical" evidence="5">
    <location>
        <begin position="221"/>
        <end position="242"/>
    </location>
</feature>
<keyword evidence="2 5" id="KW-0812">Transmembrane</keyword>
<evidence type="ECO:0000313" key="8">
    <source>
        <dbReference type="Proteomes" id="UP001500582"/>
    </source>
</evidence>
<accession>A0ABP8GLN7</accession>
<sequence length="421" mass="45192">MQHSNPKLSKYKLPVAAILAAALGYFVDVYDLLLFSIIRVPSLRSLGLNSGSVTQEGIYLLNLQMTGLMVGGVLWGILGDRKGRLTVLFGSILIYSLANIANGFVHSTEAYAVCRFIAGFGLAGELGAGVTLVAELMPSRNRGYATCFVAVVGISGAVAAFFTAKLFDWRISYVVGGALGIALLLMRISVAESALFLQATKTNVKRGNIMMIIGNKDRLRKYCRCIMIGLPLWFVVGVLISLSPEFGKAFRINGVVNAGTAVALCYGGSVLGGTLSGLASQLLQSRVKAAVAFTLLSAGSVVAFFLMQNASLAAFYVVTLFMGISSGYWALFITMVTEQFGTNVRATVSTTVPNFVRGAVVPMMLLLNFFTTFLSSMVVAAIIVGILCFGVALWSLTKVKDTFYLDLDYLENDLHEIRESK</sequence>
<comment type="caution">
    <text evidence="7">The sequence shown here is derived from an EMBL/GenBank/DDBJ whole genome shotgun (WGS) entry which is preliminary data.</text>
</comment>
<dbReference type="Proteomes" id="UP001500582">
    <property type="component" value="Unassembled WGS sequence"/>
</dbReference>
<dbReference type="InterPro" id="IPR020846">
    <property type="entry name" value="MFS_dom"/>
</dbReference>
<comment type="subcellular location">
    <subcellularLocation>
        <location evidence="1">Membrane</location>
        <topology evidence="1">Multi-pass membrane protein</topology>
    </subcellularLocation>
</comment>
<evidence type="ECO:0000256" key="2">
    <source>
        <dbReference type="ARBA" id="ARBA00022692"/>
    </source>
</evidence>
<keyword evidence="8" id="KW-1185">Reference proteome</keyword>
<gene>
    <name evidence="7" type="ORF">GCM10023149_29420</name>
</gene>
<evidence type="ECO:0000256" key="3">
    <source>
        <dbReference type="ARBA" id="ARBA00022989"/>
    </source>
</evidence>
<keyword evidence="3 5" id="KW-1133">Transmembrane helix</keyword>
<feature type="transmembrane region" description="Helical" evidence="5">
    <location>
        <begin position="313"/>
        <end position="333"/>
    </location>
</feature>
<dbReference type="PANTHER" id="PTHR23508:SF10">
    <property type="entry name" value="CARBOXYLIC ACID TRANSPORTER PROTEIN HOMOLOG"/>
    <property type="match status" value="1"/>
</dbReference>
<protein>
    <submittedName>
        <fullName evidence="7">MFS transporter</fullName>
    </submittedName>
</protein>
<evidence type="ECO:0000256" key="1">
    <source>
        <dbReference type="ARBA" id="ARBA00004141"/>
    </source>
</evidence>
<feature type="transmembrane region" description="Helical" evidence="5">
    <location>
        <begin position="145"/>
        <end position="167"/>
    </location>
</feature>
<feature type="transmembrane region" description="Helical" evidence="5">
    <location>
        <begin position="173"/>
        <end position="200"/>
    </location>
</feature>
<dbReference type="Pfam" id="PF07690">
    <property type="entry name" value="MFS_1"/>
    <property type="match status" value="1"/>
</dbReference>
<feature type="transmembrane region" description="Helical" evidence="5">
    <location>
        <begin position="58"/>
        <end position="78"/>
    </location>
</feature>